<comment type="caution">
    <text evidence="11">The sequence shown here is derived from an EMBL/GenBank/DDBJ whole genome shotgun (WGS) entry which is preliminary data.</text>
</comment>
<dbReference type="Pfam" id="PF18113">
    <property type="entry name" value="Rbx_binding"/>
    <property type="match status" value="1"/>
</dbReference>
<comment type="cofactor">
    <cofactor evidence="1">
        <name>FAD</name>
        <dbReference type="ChEBI" id="CHEBI:57692"/>
    </cofactor>
</comment>
<dbReference type="RefSeq" id="WP_057645446.1">
    <property type="nucleotide sequence ID" value="NZ_CABMMF010000042.1"/>
</dbReference>
<comment type="similarity">
    <text evidence="3">Belongs to the FAD-dependent oxidoreductase family.</text>
</comment>
<comment type="subcellular location">
    <subcellularLocation>
        <location evidence="2">Cytoplasm</location>
    </subcellularLocation>
</comment>
<dbReference type="GO" id="GO:0016731">
    <property type="term" value="F:oxidoreductase activity, acting on iron-sulfur proteins as donors, NAD or NADP as acceptor"/>
    <property type="evidence" value="ECO:0007669"/>
    <property type="project" value="InterPro"/>
</dbReference>
<keyword evidence="7 11" id="KW-0560">Oxidoreductase</keyword>
<evidence type="ECO:0000256" key="4">
    <source>
        <dbReference type="ARBA" id="ARBA00022490"/>
    </source>
</evidence>
<name>A0AAI9ER63_YERFR</name>
<evidence type="ECO:0000256" key="6">
    <source>
        <dbReference type="ARBA" id="ARBA00022827"/>
    </source>
</evidence>
<evidence type="ECO:0000256" key="3">
    <source>
        <dbReference type="ARBA" id="ARBA00006442"/>
    </source>
</evidence>
<dbReference type="EC" id="1.18.1.-" evidence="11"/>
<evidence type="ECO:0000256" key="1">
    <source>
        <dbReference type="ARBA" id="ARBA00001974"/>
    </source>
</evidence>
<protein>
    <submittedName>
        <fullName evidence="11">Nitrite reductase</fullName>
        <ecNumber evidence="11">1.18.1.-</ecNumber>
    </submittedName>
</protein>
<keyword evidence="6" id="KW-0274">FAD</keyword>
<dbReference type="Gene3D" id="3.50.50.60">
    <property type="entry name" value="FAD/NAD(P)-binding domain"/>
    <property type="match status" value="2"/>
</dbReference>
<dbReference type="Gene3D" id="3.30.390.120">
    <property type="match status" value="1"/>
</dbReference>
<dbReference type="HAMAP" id="MF_01313">
    <property type="entry name" value="NorW"/>
    <property type="match status" value="1"/>
</dbReference>
<evidence type="ECO:0000256" key="2">
    <source>
        <dbReference type="ARBA" id="ARBA00004496"/>
    </source>
</evidence>
<dbReference type="NCBIfam" id="NF003437">
    <property type="entry name" value="PRK04965.1"/>
    <property type="match status" value="1"/>
</dbReference>
<dbReference type="GO" id="GO:0005737">
    <property type="term" value="C:cytoplasm"/>
    <property type="evidence" value="ECO:0007669"/>
    <property type="project" value="UniProtKB-SubCell"/>
</dbReference>
<dbReference type="InterPro" id="IPR023961">
    <property type="entry name" value="NO_rdtase_NorW"/>
</dbReference>
<evidence type="ECO:0000256" key="5">
    <source>
        <dbReference type="ARBA" id="ARBA00022630"/>
    </source>
</evidence>
<evidence type="ECO:0000313" key="11">
    <source>
        <dbReference type="EMBL" id="CFR13608.1"/>
    </source>
</evidence>
<evidence type="ECO:0000256" key="8">
    <source>
        <dbReference type="ARBA" id="ARBA00023027"/>
    </source>
</evidence>
<feature type="domain" description="FAD/NAD(P)-binding" evidence="9">
    <location>
        <begin position="5"/>
        <end position="278"/>
    </location>
</feature>
<dbReference type="InterPro" id="IPR023753">
    <property type="entry name" value="FAD/NAD-binding_dom"/>
</dbReference>
<feature type="domain" description="Rubredoxin binding" evidence="10">
    <location>
        <begin position="306"/>
        <end position="375"/>
    </location>
</feature>
<sequence length="388" mass="42495">MSHGIVIIGSGFAARQLVKNIRKHDAQVPVRMIAADSMDEYNKPELSHVISLNQRADDLTRQRAGMFAEQFNLTVNANSWVSDIDTRERLVKCGNQQWQYDKLVLATGSSALLPPIPGKELMLTLNSQQEYQTCESSLRDAHRVMILGGGLIGTELAMDFCRAGKQVILVDNASSLLASLMPVEVSSRLQHRLNQMGVELLFNQHLESLSKTPQGINAALSHGRVVGVDAVVAAIGLRPNIGLAQHAGLEVNRGIQVNRQLQTSDANIYALGDCAEIDGKVLPFLQPIQFSAMTLAKNLLGATDDIVLPAMLVKVKTPELPLHLAGETQRGDLSWQIFAEPQGLIAKGYDEAQQLRAFIVSEAHMKLAFGLLRELQLFQIKSKTIVGR</sequence>
<evidence type="ECO:0000256" key="7">
    <source>
        <dbReference type="ARBA" id="ARBA00023002"/>
    </source>
</evidence>
<keyword evidence="4" id="KW-0963">Cytoplasm</keyword>
<dbReference type="Proteomes" id="UP000046784">
    <property type="component" value="Unassembled WGS sequence"/>
</dbReference>
<reference evidence="11 12" key="1">
    <citation type="submission" date="2015-03" db="EMBL/GenBank/DDBJ databases">
        <authorList>
            <consortium name="Pathogen Informatics"/>
            <person name="Murphy D."/>
        </authorList>
    </citation>
    <scope>NUCLEOTIDE SEQUENCE [LARGE SCALE GENOMIC DNA]</scope>
    <source>
        <strain evidence="11 12">3400/83</strain>
    </source>
</reference>
<dbReference type="Pfam" id="PF07992">
    <property type="entry name" value="Pyr_redox_2"/>
    <property type="match status" value="1"/>
</dbReference>
<dbReference type="InterPro" id="IPR050260">
    <property type="entry name" value="FAD-bd_OxRdtase"/>
</dbReference>
<dbReference type="AlphaFoldDB" id="A0AAI9ER63"/>
<keyword evidence="5" id="KW-0285">Flavoprotein</keyword>
<dbReference type="PRINTS" id="PR00411">
    <property type="entry name" value="PNDRDTASEI"/>
</dbReference>
<dbReference type="InterPro" id="IPR041364">
    <property type="entry name" value="Rbx-bd"/>
</dbReference>
<dbReference type="EMBL" id="CGCB01000042">
    <property type="protein sequence ID" value="CFR13608.1"/>
    <property type="molecule type" value="Genomic_DNA"/>
</dbReference>
<evidence type="ECO:0000259" key="9">
    <source>
        <dbReference type="Pfam" id="PF07992"/>
    </source>
</evidence>
<accession>A0AAI9ER63</accession>
<gene>
    <name evidence="11" type="primary">nirB_2</name>
    <name evidence="11" type="ORF">ERS008524_03997</name>
</gene>
<proteinExistence type="inferred from homology"/>
<dbReference type="PANTHER" id="PTHR43429">
    <property type="entry name" value="PYRIDINE NUCLEOTIDE-DISULFIDE OXIDOREDUCTASE DOMAIN-CONTAINING"/>
    <property type="match status" value="1"/>
</dbReference>
<organism evidence="11 12">
    <name type="scientific">Yersinia frederiksenii</name>
    <dbReference type="NCBI Taxonomy" id="29484"/>
    <lineage>
        <taxon>Bacteria</taxon>
        <taxon>Pseudomonadati</taxon>
        <taxon>Pseudomonadota</taxon>
        <taxon>Gammaproteobacteria</taxon>
        <taxon>Enterobacterales</taxon>
        <taxon>Yersiniaceae</taxon>
        <taxon>Yersinia</taxon>
    </lineage>
</organism>
<dbReference type="PRINTS" id="PR00368">
    <property type="entry name" value="FADPNR"/>
</dbReference>
<dbReference type="PANTHER" id="PTHR43429:SF3">
    <property type="entry name" value="NITRITE REDUCTASE [NAD(P)H]"/>
    <property type="match status" value="1"/>
</dbReference>
<evidence type="ECO:0000313" key="12">
    <source>
        <dbReference type="Proteomes" id="UP000046784"/>
    </source>
</evidence>
<dbReference type="SUPFAM" id="SSF51905">
    <property type="entry name" value="FAD/NAD(P)-binding domain"/>
    <property type="match status" value="1"/>
</dbReference>
<keyword evidence="8" id="KW-0520">NAD</keyword>
<evidence type="ECO:0000259" key="10">
    <source>
        <dbReference type="Pfam" id="PF18113"/>
    </source>
</evidence>
<dbReference type="InterPro" id="IPR036188">
    <property type="entry name" value="FAD/NAD-bd_sf"/>
</dbReference>